<feature type="compositionally biased region" description="Low complexity" evidence="1">
    <location>
        <begin position="290"/>
        <end position="302"/>
    </location>
</feature>
<accession>A0A9P6K5X4</accession>
<feature type="compositionally biased region" description="Low complexity" evidence="1">
    <location>
        <begin position="1"/>
        <end position="14"/>
    </location>
</feature>
<feature type="compositionally biased region" description="Low complexity" evidence="1">
    <location>
        <begin position="22"/>
        <end position="38"/>
    </location>
</feature>
<feature type="compositionally biased region" description="Polar residues" evidence="1">
    <location>
        <begin position="313"/>
        <end position="322"/>
    </location>
</feature>
<feature type="compositionally biased region" description="Basic and acidic residues" evidence="1">
    <location>
        <begin position="69"/>
        <end position="102"/>
    </location>
</feature>
<feature type="region of interest" description="Disordered" evidence="1">
    <location>
        <begin position="1"/>
        <end position="38"/>
    </location>
</feature>
<feature type="compositionally biased region" description="Low complexity" evidence="1">
    <location>
        <begin position="145"/>
        <end position="162"/>
    </location>
</feature>
<evidence type="ECO:0000313" key="3">
    <source>
        <dbReference type="Proteomes" id="UP000723463"/>
    </source>
</evidence>
<evidence type="ECO:0000313" key="2">
    <source>
        <dbReference type="EMBL" id="KAF9547457.1"/>
    </source>
</evidence>
<organism evidence="2 3">
    <name type="scientific">Mortierella hygrophila</name>
    <dbReference type="NCBI Taxonomy" id="979708"/>
    <lineage>
        <taxon>Eukaryota</taxon>
        <taxon>Fungi</taxon>
        <taxon>Fungi incertae sedis</taxon>
        <taxon>Mucoromycota</taxon>
        <taxon>Mortierellomycotina</taxon>
        <taxon>Mortierellomycetes</taxon>
        <taxon>Mortierellales</taxon>
        <taxon>Mortierellaceae</taxon>
        <taxon>Mortierella</taxon>
    </lineage>
</organism>
<proteinExistence type="predicted"/>
<feature type="region of interest" description="Disordered" evidence="1">
    <location>
        <begin position="139"/>
        <end position="162"/>
    </location>
</feature>
<reference evidence="2" key="1">
    <citation type="journal article" date="2020" name="Fungal Divers.">
        <title>Resolving the Mortierellaceae phylogeny through synthesis of multi-gene phylogenetics and phylogenomics.</title>
        <authorList>
            <person name="Vandepol N."/>
            <person name="Liber J."/>
            <person name="Desiro A."/>
            <person name="Na H."/>
            <person name="Kennedy M."/>
            <person name="Barry K."/>
            <person name="Grigoriev I.V."/>
            <person name="Miller A.N."/>
            <person name="O'Donnell K."/>
            <person name="Stajich J.E."/>
            <person name="Bonito G."/>
        </authorList>
    </citation>
    <scope>NUCLEOTIDE SEQUENCE</scope>
    <source>
        <strain evidence="2">NRRL 2591</strain>
    </source>
</reference>
<gene>
    <name evidence="2" type="ORF">EC957_008467</name>
</gene>
<protein>
    <submittedName>
        <fullName evidence="2">Uncharacterized protein</fullName>
    </submittedName>
</protein>
<evidence type="ECO:0000256" key="1">
    <source>
        <dbReference type="SAM" id="MobiDB-lite"/>
    </source>
</evidence>
<feature type="region of interest" description="Disordered" evidence="1">
    <location>
        <begin position="273"/>
        <end position="322"/>
    </location>
</feature>
<dbReference type="EMBL" id="JAAAXW010000042">
    <property type="protein sequence ID" value="KAF9547457.1"/>
    <property type="molecule type" value="Genomic_DNA"/>
</dbReference>
<dbReference type="Proteomes" id="UP000723463">
    <property type="component" value="Unassembled WGS sequence"/>
</dbReference>
<dbReference type="AlphaFoldDB" id="A0A9P6K5X4"/>
<name>A0A9P6K5X4_9FUNG</name>
<comment type="caution">
    <text evidence="2">The sequence shown here is derived from an EMBL/GenBank/DDBJ whole genome shotgun (WGS) entry which is preliminary data.</text>
</comment>
<sequence>MGNSASKSNASAKSAARHFPSAKSAMQEKAAAAAAAAAASTKLNAAATSTAFKAAGAGGVGGGSSPKQDYLEQQRRLEEEIARYDEEIKESGKLDGESRPLEDTPSAAEMQFFGNLNTIGQVNVANPDQVKHREAEAILKRKLPSKTPSSSSSSYSSGPNNTSSAMFAQSSGLYAQTSASTAAAAAQSGSNLTSLKLMQLLQLRNQDPSIWTEDVLAYEFGLKKQDLRSLTQYINTYSILPGKDAKGREAGVWCEDLRGVEVLDKPSSVADAEAEAGIEQKKGVKGQGKGRASLLSDSLSADETVTAGKGGASQASSHGGRK</sequence>
<keyword evidence="3" id="KW-1185">Reference proteome</keyword>
<feature type="region of interest" description="Disordered" evidence="1">
    <location>
        <begin position="54"/>
        <end position="106"/>
    </location>
</feature>